<dbReference type="PROSITE" id="PS51384">
    <property type="entry name" value="FAD_FR"/>
    <property type="match status" value="1"/>
</dbReference>
<dbReference type="EMBL" id="LFML01000013">
    <property type="protein sequence ID" value="KMO99229.1"/>
    <property type="molecule type" value="Genomic_DNA"/>
</dbReference>
<dbReference type="Pfam" id="PF08021">
    <property type="entry name" value="FAD_binding_9"/>
    <property type="match status" value="1"/>
</dbReference>
<dbReference type="InterPro" id="IPR013113">
    <property type="entry name" value="SIP_FAD-bd"/>
</dbReference>
<dbReference type="PANTHER" id="PTHR30157">
    <property type="entry name" value="FERRIC REDUCTASE, NADPH-DEPENDENT"/>
    <property type="match status" value="1"/>
</dbReference>
<dbReference type="CDD" id="cd06193">
    <property type="entry name" value="siderophore_interacting"/>
    <property type="match status" value="1"/>
</dbReference>
<accession>A0A0J6XUY4</accession>
<dbReference type="Pfam" id="PF04954">
    <property type="entry name" value="SIP"/>
    <property type="match status" value="1"/>
</dbReference>
<dbReference type="PATRIC" id="fig|66430.4.peg.1981"/>
<dbReference type="GO" id="GO:0016491">
    <property type="term" value="F:oxidoreductase activity"/>
    <property type="evidence" value="ECO:0007669"/>
    <property type="project" value="InterPro"/>
</dbReference>
<dbReference type="InterPro" id="IPR039374">
    <property type="entry name" value="SIP_fam"/>
</dbReference>
<dbReference type="AlphaFoldDB" id="A0A0J6XUY4"/>
<feature type="domain" description="FAD-binding FR-type" evidence="1">
    <location>
        <begin position="20"/>
        <end position="158"/>
    </location>
</feature>
<dbReference type="InterPro" id="IPR017938">
    <property type="entry name" value="Riboflavin_synthase-like_b-brl"/>
</dbReference>
<dbReference type="Gene3D" id="3.40.50.80">
    <property type="entry name" value="Nucleotide-binding domain of ferredoxin-NADP reductase (FNR) module"/>
    <property type="match status" value="1"/>
</dbReference>
<evidence type="ECO:0000259" key="1">
    <source>
        <dbReference type="PROSITE" id="PS51384"/>
    </source>
</evidence>
<evidence type="ECO:0000313" key="2">
    <source>
        <dbReference type="EMBL" id="KMO99229.1"/>
    </source>
</evidence>
<dbReference type="SUPFAM" id="SSF63380">
    <property type="entry name" value="Riboflavin synthase domain-like"/>
    <property type="match status" value="1"/>
</dbReference>
<keyword evidence="3" id="KW-1185">Reference proteome</keyword>
<protein>
    <submittedName>
        <fullName evidence="2">Sialic acid transporter</fullName>
    </submittedName>
</protein>
<dbReference type="InterPro" id="IPR039261">
    <property type="entry name" value="FNR_nucleotide-bd"/>
</dbReference>
<dbReference type="InterPro" id="IPR007037">
    <property type="entry name" value="SIP_rossman_dom"/>
</dbReference>
<dbReference type="OrthoDB" id="3291337at2"/>
<dbReference type="Proteomes" id="UP000035932">
    <property type="component" value="Unassembled WGS sequence"/>
</dbReference>
<proteinExistence type="predicted"/>
<sequence>MTATASDATASEAVPAAAHFRFFELEVLRTRRLGHSFLRVTFGGESLAGFRSGGYDQSLSLFLPPAHEEHTVLPSTDEDTWFGAWRAMPDADRPVMRSYTVREQRRTDGGADEVDIDFVLHGDSSPASYWAGRAVTGRRIMAIGPAVARNKSVRFQPPAATDALLMYADETALPAAAAILDRLPAGTRVSAWFEVPHADDRLDLPTRADADITWIVRGSGAGKERTERVVELLRAAGLPAAEAPYAWLAGEAGTIRAVRRHLVQERSIDRRAVRFTGYWRLGASEEELLAEAYSGRAPSEDPASAL</sequence>
<name>A0A0J6XUY4_9ACTN</name>
<dbReference type="RefSeq" id="WP_048474935.1">
    <property type="nucleotide sequence ID" value="NZ_JBIRUD010000004.1"/>
</dbReference>
<dbReference type="Gene3D" id="2.40.30.10">
    <property type="entry name" value="Translation factors"/>
    <property type="match status" value="1"/>
</dbReference>
<comment type="caution">
    <text evidence="2">The sequence shown here is derived from an EMBL/GenBank/DDBJ whole genome shotgun (WGS) entry which is preliminary data.</text>
</comment>
<organism evidence="2 3">
    <name type="scientific">Streptomyces roseus</name>
    <dbReference type="NCBI Taxonomy" id="66430"/>
    <lineage>
        <taxon>Bacteria</taxon>
        <taxon>Bacillati</taxon>
        <taxon>Actinomycetota</taxon>
        <taxon>Actinomycetes</taxon>
        <taxon>Kitasatosporales</taxon>
        <taxon>Streptomycetaceae</taxon>
        <taxon>Streptomyces</taxon>
    </lineage>
</organism>
<evidence type="ECO:0000313" key="3">
    <source>
        <dbReference type="Proteomes" id="UP000035932"/>
    </source>
</evidence>
<dbReference type="PANTHER" id="PTHR30157:SF0">
    <property type="entry name" value="NADPH-DEPENDENT FERRIC-CHELATE REDUCTASE"/>
    <property type="match status" value="1"/>
</dbReference>
<gene>
    <name evidence="2" type="ORF">ACS04_03255</name>
</gene>
<dbReference type="InterPro" id="IPR017927">
    <property type="entry name" value="FAD-bd_FR_type"/>
</dbReference>
<reference evidence="2 3" key="1">
    <citation type="submission" date="2015-06" db="EMBL/GenBank/DDBJ databases">
        <title>Recapitulation of the evolution of biosynthetic gene clusters reveals hidden chemical diversity on bacterial genomes.</title>
        <authorList>
            <person name="Cruz-Morales P."/>
            <person name="Martinez-Guerrero C."/>
            <person name="Morales-Escalante M.A."/>
            <person name="Yanez-Guerra L.A."/>
            <person name="Kopp J.F."/>
            <person name="Feldmann J."/>
            <person name="Ramos-Aboites H.E."/>
            <person name="Barona-Gomez F."/>
        </authorList>
    </citation>
    <scope>NUCLEOTIDE SEQUENCE [LARGE SCALE GENOMIC DNA]</scope>
    <source>
        <strain evidence="2 3">ATCC 31245</strain>
    </source>
</reference>
<dbReference type="STRING" id="66430.ACS04_03255"/>